<evidence type="ECO:0000313" key="1">
    <source>
        <dbReference type="EMBL" id="MDC7718328.1"/>
    </source>
</evidence>
<name>A0ABT5J0H9_9NEIS</name>
<comment type="caution">
    <text evidence="1">The sequence shown here is derived from an EMBL/GenBank/DDBJ whole genome shotgun (WGS) entry which is preliminary data.</text>
</comment>
<keyword evidence="2" id="KW-1185">Reference proteome</keyword>
<evidence type="ECO:0000313" key="2">
    <source>
        <dbReference type="Proteomes" id="UP001219956"/>
    </source>
</evidence>
<dbReference type="Proteomes" id="UP001219956">
    <property type="component" value="Unassembled WGS sequence"/>
</dbReference>
<sequence>MTTPTSLQPLFKRVAQQDRHDDLLAVIATLSSKSLDTVYQQAETLGMPKVGPFYPWLDETLLGKLLAANNLKGGAWKPCTSYTELPEIAIVMTDYHTEWEVGRCVLYHRNTGQDGKSAQPYVIDPYPHADPKLYLRSGVGDIAKLRPAWYVGVTELYRDAKG</sequence>
<dbReference type="RefSeq" id="WP_272752585.1">
    <property type="nucleotide sequence ID" value="NZ_JAQQLF010000019.1"/>
</dbReference>
<organism evidence="1 2">
    <name type="scientific">Vogesella aquatica</name>
    <dbReference type="NCBI Taxonomy" id="2984206"/>
    <lineage>
        <taxon>Bacteria</taxon>
        <taxon>Pseudomonadati</taxon>
        <taxon>Pseudomonadota</taxon>
        <taxon>Betaproteobacteria</taxon>
        <taxon>Neisseriales</taxon>
        <taxon>Chromobacteriaceae</taxon>
        <taxon>Vogesella</taxon>
    </lineage>
</organism>
<dbReference type="EMBL" id="JAQQLF010000019">
    <property type="protein sequence ID" value="MDC7718328.1"/>
    <property type="molecule type" value="Genomic_DNA"/>
</dbReference>
<proteinExistence type="predicted"/>
<protein>
    <submittedName>
        <fullName evidence="1">Uncharacterized protein</fullName>
    </submittedName>
</protein>
<accession>A0ABT5J0H9</accession>
<gene>
    <name evidence="1" type="ORF">PQU95_14035</name>
</gene>
<reference evidence="1 2" key="1">
    <citation type="submission" date="2023-01" db="EMBL/GenBank/DDBJ databases">
        <title>Novel species of the genus Vogesella isolated from rivers.</title>
        <authorList>
            <person name="Lu H."/>
        </authorList>
    </citation>
    <scope>NUCLEOTIDE SEQUENCE [LARGE SCALE GENOMIC DNA]</scope>
    <source>
        <strain evidence="1 2">DC21W</strain>
    </source>
</reference>